<feature type="domain" description="Peptidase M14" evidence="3">
    <location>
        <begin position="163"/>
        <end position="406"/>
    </location>
</feature>
<sequence length="406" mass="46499">MKIKHSFFYLTLIPFVISSCAVKRQTGEVKTAKIDEAAIKIARQQKQIFTFKDQGVYFSNNFPSARINQLEKENDSTYSITIKSENRPINPSPWFAFKVWGTPHKNVYINLKYPEDKHRYEPKVTTNYVDWKNITNVKLSTDKKQANFKVQLSTDTLIIAAQEIISAAQSYQWMDKFAEERSLNKQVIGYSIGGKPIVALNTIKSDGKKIIVVLSRQHPPEVSGYMAMVEFVETLTGNTEEARNFLKNYELVIIPMVNPDGVDEGNWRHSFAGVDLNRDWTDFKQPETKAVKEYLLNKVKQQNAKVYFALDFHSTYNDVLYTNEYRKDTNKPGLVNNWIKGLHDFEGSKKTEVKPSGNGGNVSKAWLGRVLNAEALTYEVGDNTPRLYLKQKAKKVAEVLMNELNK</sequence>
<keyword evidence="5" id="KW-1185">Reference proteome</keyword>
<dbReference type="PROSITE" id="PS52035">
    <property type="entry name" value="PEPTIDASE_M14"/>
    <property type="match status" value="1"/>
</dbReference>
<dbReference type="CDD" id="cd06237">
    <property type="entry name" value="M14_Nna1-like"/>
    <property type="match status" value="1"/>
</dbReference>
<evidence type="ECO:0000256" key="1">
    <source>
        <dbReference type="ARBA" id="ARBA00001947"/>
    </source>
</evidence>
<dbReference type="PANTHER" id="PTHR12756">
    <property type="entry name" value="CYTOSOLIC CARBOXYPEPTIDASE"/>
    <property type="match status" value="1"/>
</dbReference>
<comment type="caution">
    <text evidence="4">The sequence shown here is derived from an EMBL/GenBank/DDBJ whole genome shotgun (WGS) entry which is preliminary data.</text>
</comment>
<dbReference type="Gene3D" id="2.60.40.3120">
    <property type="match status" value="1"/>
</dbReference>
<dbReference type="RefSeq" id="WP_243360556.1">
    <property type="nucleotide sequence ID" value="NZ_JALGBH010000001.1"/>
</dbReference>
<dbReference type="Gene3D" id="3.40.630.10">
    <property type="entry name" value="Zn peptidases"/>
    <property type="match status" value="1"/>
</dbReference>
<dbReference type="SUPFAM" id="SSF53187">
    <property type="entry name" value="Zn-dependent exopeptidases"/>
    <property type="match status" value="1"/>
</dbReference>
<name>A0ABS9ZV40_9SPHI</name>
<dbReference type="SMART" id="SM00631">
    <property type="entry name" value="Zn_pept"/>
    <property type="match status" value="1"/>
</dbReference>
<evidence type="ECO:0000256" key="2">
    <source>
        <dbReference type="PROSITE-ProRule" id="PRU01379"/>
    </source>
</evidence>
<dbReference type="PANTHER" id="PTHR12756:SF11">
    <property type="entry name" value="CYTOSOLIC CARBOXYPEPTIDASE 1"/>
    <property type="match status" value="1"/>
</dbReference>
<accession>A0ABS9ZV40</accession>
<dbReference type="PROSITE" id="PS51257">
    <property type="entry name" value="PROKAR_LIPOPROTEIN"/>
    <property type="match status" value="1"/>
</dbReference>
<reference evidence="4" key="1">
    <citation type="submission" date="2022-03" db="EMBL/GenBank/DDBJ databases">
        <authorList>
            <person name="Woo C.Y."/>
        </authorList>
    </citation>
    <scope>NUCLEOTIDE SEQUENCE</scope>
    <source>
        <strain evidence="4">CYS-01</strain>
    </source>
</reference>
<protein>
    <submittedName>
        <fullName evidence="4">M14 family metallopeptidase</fullName>
    </submittedName>
</protein>
<dbReference type="InterPro" id="IPR000834">
    <property type="entry name" value="Peptidase_M14"/>
</dbReference>
<dbReference type="Proteomes" id="UP001165460">
    <property type="component" value="Unassembled WGS sequence"/>
</dbReference>
<comment type="cofactor">
    <cofactor evidence="1">
        <name>Zn(2+)</name>
        <dbReference type="ChEBI" id="CHEBI:29105"/>
    </cofactor>
</comment>
<comment type="similarity">
    <text evidence="2">Belongs to the peptidase M14 family.</text>
</comment>
<proteinExistence type="inferred from homology"/>
<organism evidence="4 5">
    <name type="scientific">Pedobacter montanisoli</name>
    <dbReference type="NCBI Taxonomy" id="2923277"/>
    <lineage>
        <taxon>Bacteria</taxon>
        <taxon>Pseudomonadati</taxon>
        <taxon>Bacteroidota</taxon>
        <taxon>Sphingobacteriia</taxon>
        <taxon>Sphingobacteriales</taxon>
        <taxon>Sphingobacteriaceae</taxon>
        <taxon>Pedobacter</taxon>
    </lineage>
</organism>
<evidence type="ECO:0000259" key="3">
    <source>
        <dbReference type="PROSITE" id="PS52035"/>
    </source>
</evidence>
<dbReference type="Pfam" id="PF00246">
    <property type="entry name" value="Peptidase_M14"/>
    <property type="match status" value="1"/>
</dbReference>
<dbReference type="EMBL" id="JALGBH010000001">
    <property type="protein sequence ID" value="MCJ0742252.1"/>
    <property type="molecule type" value="Genomic_DNA"/>
</dbReference>
<evidence type="ECO:0000313" key="5">
    <source>
        <dbReference type="Proteomes" id="UP001165460"/>
    </source>
</evidence>
<feature type="active site" description="Proton donor/acceptor" evidence="2">
    <location>
        <position position="379"/>
    </location>
</feature>
<evidence type="ECO:0000313" key="4">
    <source>
        <dbReference type="EMBL" id="MCJ0742252.1"/>
    </source>
</evidence>
<dbReference type="InterPro" id="IPR050821">
    <property type="entry name" value="Cytosolic_carboxypeptidase"/>
</dbReference>
<gene>
    <name evidence="4" type="ORF">MMF97_05970</name>
</gene>